<comment type="caution">
    <text evidence="2">The sequence shown here is derived from an EMBL/GenBank/DDBJ whole genome shotgun (WGS) entry which is preliminary data.</text>
</comment>
<feature type="transmembrane region" description="Helical" evidence="1">
    <location>
        <begin position="51"/>
        <end position="79"/>
    </location>
</feature>
<feature type="transmembrane region" description="Helical" evidence="1">
    <location>
        <begin position="20"/>
        <end position="39"/>
    </location>
</feature>
<protein>
    <submittedName>
        <fullName evidence="2">Uncharacterized protein</fullName>
    </submittedName>
</protein>
<proteinExistence type="predicted"/>
<keyword evidence="1" id="KW-1133">Transmembrane helix</keyword>
<dbReference type="Proteomes" id="UP000292884">
    <property type="component" value="Unassembled WGS sequence"/>
</dbReference>
<evidence type="ECO:0000256" key="1">
    <source>
        <dbReference type="SAM" id="Phobius"/>
    </source>
</evidence>
<sequence length="109" mass="12353">MTISKIALKIEKTILAVIRYSLILSNLLMLTSLVLRYFNGPISVENYNSPFAIILWYSIIISFCSTFISLPILVIIHFYKINKSINLKIDFILLALLSLSILAIFIISA</sequence>
<feature type="transmembrane region" description="Helical" evidence="1">
    <location>
        <begin position="91"/>
        <end position="108"/>
    </location>
</feature>
<gene>
    <name evidence="2" type="ORF">EZ428_14055</name>
</gene>
<reference evidence="2 3" key="1">
    <citation type="submission" date="2019-02" db="EMBL/GenBank/DDBJ databases">
        <title>Pedobacter sp. RP-1-13 sp. nov., isolated from Arctic soil.</title>
        <authorList>
            <person name="Dahal R.H."/>
        </authorList>
    </citation>
    <scope>NUCLEOTIDE SEQUENCE [LARGE SCALE GENOMIC DNA]</scope>
    <source>
        <strain evidence="2 3">RP-1-13</strain>
    </source>
</reference>
<keyword evidence="1" id="KW-0472">Membrane</keyword>
<evidence type="ECO:0000313" key="2">
    <source>
        <dbReference type="EMBL" id="TCC90395.1"/>
    </source>
</evidence>
<dbReference type="EMBL" id="SJSK01000003">
    <property type="protein sequence ID" value="TCC90395.1"/>
    <property type="molecule type" value="Genomic_DNA"/>
</dbReference>
<organism evidence="2 3">
    <name type="scientific">Pedobacter frigiditerrae</name>
    <dbReference type="NCBI Taxonomy" id="2530452"/>
    <lineage>
        <taxon>Bacteria</taxon>
        <taxon>Pseudomonadati</taxon>
        <taxon>Bacteroidota</taxon>
        <taxon>Sphingobacteriia</taxon>
        <taxon>Sphingobacteriales</taxon>
        <taxon>Sphingobacteriaceae</taxon>
        <taxon>Pedobacter</taxon>
    </lineage>
</organism>
<accession>A0A4R0MTK9</accession>
<keyword evidence="1" id="KW-0812">Transmembrane</keyword>
<dbReference type="AlphaFoldDB" id="A0A4R0MTK9"/>
<evidence type="ECO:0000313" key="3">
    <source>
        <dbReference type="Proteomes" id="UP000292884"/>
    </source>
</evidence>
<name>A0A4R0MTK9_9SPHI</name>
<keyword evidence="3" id="KW-1185">Reference proteome</keyword>